<keyword evidence="1" id="KW-1133">Transmembrane helix</keyword>
<dbReference type="GO" id="GO:0005886">
    <property type="term" value="C:plasma membrane"/>
    <property type="evidence" value="ECO:0007669"/>
    <property type="project" value="TreeGrafter"/>
</dbReference>
<accession>A0A7K0FKQ9</accession>
<evidence type="ECO:0000259" key="2">
    <source>
        <dbReference type="Pfam" id="PF01656"/>
    </source>
</evidence>
<name>A0A7K0FKQ9_9SPHI</name>
<feature type="domain" description="CobQ/CobB/MinD/ParA nucleotide binding" evidence="2">
    <location>
        <begin position="549"/>
        <end position="711"/>
    </location>
</feature>
<feature type="transmembrane region" description="Helical" evidence="1">
    <location>
        <begin position="454"/>
        <end position="478"/>
    </location>
</feature>
<keyword evidence="1" id="KW-0472">Membrane</keyword>
<dbReference type="GO" id="GO:0004713">
    <property type="term" value="F:protein tyrosine kinase activity"/>
    <property type="evidence" value="ECO:0007669"/>
    <property type="project" value="TreeGrafter"/>
</dbReference>
<dbReference type="RefSeq" id="WP_154286611.1">
    <property type="nucleotide sequence ID" value="NZ_WKJI01000001.1"/>
</dbReference>
<dbReference type="Pfam" id="PF01656">
    <property type="entry name" value="CbiA"/>
    <property type="match status" value="1"/>
</dbReference>
<dbReference type="InterPro" id="IPR050445">
    <property type="entry name" value="Bact_polysacc_biosynth/exp"/>
</dbReference>
<dbReference type="Gene3D" id="3.40.50.300">
    <property type="entry name" value="P-loop containing nucleotide triphosphate hydrolases"/>
    <property type="match status" value="1"/>
</dbReference>
<sequence length="714" mass="82674">MDVIKFLKYLYKRKYVLIIVPIITVIITYFLGKNILDNYVSEAQISTGFVDESQQVLQEKETYVQESRITQRFNNLIEIMKLKLITDQISYKLMLHDLTNKKPFRSSSQLLKELNPSARKHAIEVYTQKYNKMEPLSLWDKDQRGLYQVLVSMKYDEESLNKKLRIFRNQDSDFITVSFESENPELSAFVVNAICQEFIKYYSFTSKDNENKGVAYLSSLLAQKRQALDEKMSQLRDYKIKNNVINLYEQSKILYGEIMDFESKKLETQKSIDSYSQTLQNIDNKFNPTERKYLESTLSKINRDIVSTKEKIKAVTEKYVQSSFSPVYSKSLDSLNNILTDQINDASDKYIISPLNTKEKLITEKLTLEVTGDLAKYSLATIENHLNNLNQKFKTLVPFDAVVQTLERDIEVASTEYLDVLNKYNQVNMQANSNTKLRQIQLAMPGLPQPSKKMLLVILSGIISFIFCTLVFFILFVLDRSIKSVEALENATEIPVIGELSYLKSFTDLKDIWLNKTPDEDTLNFKNLLRAIRFEVKTKMLYNNNKVLAVTSMVPNEGKTFFSLSLAYSFAMLNKKVLLIDGDFDKPDISEASNHKTYIEDYVNDRVLPDDNAITIIGNKGGDSSLLEVVEESVIESIFEDFKKRFDVIIIDTCSLKSLNKAKEWIMYADKNISVFEFGKQVHSHYNKDLNYLTSLDDKYIGWILNKVKEESRF</sequence>
<dbReference type="SUPFAM" id="SSF52540">
    <property type="entry name" value="P-loop containing nucleoside triphosphate hydrolases"/>
    <property type="match status" value="1"/>
</dbReference>
<reference evidence="3 4" key="1">
    <citation type="submission" date="2019-11" db="EMBL/GenBank/DDBJ databases">
        <authorList>
            <person name="Cheng Q."/>
            <person name="Yang Z."/>
        </authorList>
    </citation>
    <scope>NUCLEOTIDE SEQUENCE [LARGE SCALE GENOMIC DNA]</scope>
    <source>
        <strain evidence="3 4">HX-22-1</strain>
    </source>
</reference>
<evidence type="ECO:0000313" key="4">
    <source>
        <dbReference type="Proteomes" id="UP000462931"/>
    </source>
</evidence>
<organism evidence="3 4">
    <name type="scientific">Pedobacter puniceum</name>
    <dbReference type="NCBI Taxonomy" id="2666136"/>
    <lineage>
        <taxon>Bacteria</taxon>
        <taxon>Pseudomonadati</taxon>
        <taxon>Bacteroidota</taxon>
        <taxon>Sphingobacteriia</taxon>
        <taxon>Sphingobacteriales</taxon>
        <taxon>Sphingobacteriaceae</taxon>
        <taxon>Pedobacter</taxon>
    </lineage>
</organism>
<dbReference type="InterPro" id="IPR002586">
    <property type="entry name" value="CobQ/CobB/MinD/ParA_Nub-bd_dom"/>
</dbReference>
<keyword evidence="4" id="KW-1185">Reference proteome</keyword>
<gene>
    <name evidence="3" type="ORF">GJJ64_04940</name>
</gene>
<comment type="caution">
    <text evidence="3">The sequence shown here is derived from an EMBL/GenBank/DDBJ whole genome shotgun (WGS) entry which is preliminary data.</text>
</comment>
<feature type="transmembrane region" description="Helical" evidence="1">
    <location>
        <begin position="15"/>
        <end position="32"/>
    </location>
</feature>
<evidence type="ECO:0000313" key="3">
    <source>
        <dbReference type="EMBL" id="MRX46528.1"/>
    </source>
</evidence>
<dbReference type="PANTHER" id="PTHR32309">
    <property type="entry name" value="TYROSINE-PROTEIN KINASE"/>
    <property type="match status" value="1"/>
</dbReference>
<dbReference type="InterPro" id="IPR027417">
    <property type="entry name" value="P-loop_NTPase"/>
</dbReference>
<dbReference type="EMBL" id="WKJI01000001">
    <property type="protein sequence ID" value="MRX46528.1"/>
    <property type="molecule type" value="Genomic_DNA"/>
</dbReference>
<proteinExistence type="predicted"/>
<protein>
    <submittedName>
        <fullName evidence="3">Lipopolysaccharide biosynthesis protein</fullName>
    </submittedName>
</protein>
<dbReference type="AlphaFoldDB" id="A0A7K0FKQ9"/>
<dbReference type="PANTHER" id="PTHR32309:SF13">
    <property type="entry name" value="FERRIC ENTEROBACTIN TRANSPORT PROTEIN FEPE"/>
    <property type="match status" value="1"/>
</dbReference>
<dbReference type="Proteomes" id="UP000462931">
    <property type="component" value="Unassembled WGS sequence"/>
</dbReference>
<keyword evidence="1" id="KW-0812">Transmembrane</keyword>
<evidence type="ECO:0000256" key="1">
    <source>
        <dbReference type="SAM" id="Phobius"/>
    </source>
</evidence>